<keyword evidence="3" id="KW-1185">Reference proteome</keyword>
<comment type="caution">
    <text evidence="2">The sequence shown here is derived from an EMBL/GenBank/DDBJ whole genome shotgun (WGS) entry which is preliminary data.</text>
</comment>
<accession>A0ABQ5IX87</accession>
<protein>
    <submittedName>
        <fullName evidence="2">Uncharacterized protein</fullName>
    </submittedName>
</protein>
<evidence type="ECO:0000313" key="3">
    <source>
        <dbReference type="Proteomes" id="UP001151760"/>
    </source>
</evidence>
<feature type="region of interest" description="Disordered" evidence="1">
    <location>
        <begin position="78"/>
        <end position="101"/>
    </location>
</feature>
<evidence type="ECO:0000313" key="2">
    <source>
        <dbReference type="EMBL" id="GJU03813.1"/>
    </source>
</evidence>
<dbReference type="EMBL" id="BQNB010021190">
    <property type="protein sequence ID" value="GJU03813.1"/>
    <property type="molecule type" value="Genomic_DNA"/>
</dbReference>
<reference evidence="2" key="2">
    <citation type="submission" date="2022-01" db="EMBL/GenBank/DDBJ databases">
        <authorList>
            <person name="Yamashiro T."/>
            <person name="Shiraishi A."/>
            <person name="Satake H."/>
            <person name="Nakayama K."/>
        </authorList>
    </citation>
    <scope>NUCLEOTIDE SEQUENCE</scope>
</reference>
<reference evidence="2" key="1">
    <citation type="journal article" date="2022" name="Int. J. Mol. Sci.">
        <title>Draft Genome of Tanacetum Coccineum: Genomic Comparison of Closely Related Tanacetum-Family Plants.</title>
        <authorList>
            <person name="Yamashiro T."/>
            <person name="Shiraishi A."/>
            <person name="Nakayama K."/>
            <person name="Satake H."/>
        </authorList>
    </citation>
    <scope>NUCLEOTIDE SEQUENCE</scope>
</reference>
<name>A0ABQ5IX87_9ASTR</name>
<gene>
    <name evidence="2" type="ORF">Tco_1114151</name>
</gene>
<sequence length="101" mass="11715">MRVVSELEKVFRRKHHEVRSVLDIEYKAKQEMITRSKIYRVSLDEVKEAEKPVKSRKEFVNLQAQALLVNSEKLKGMGHDVPHLKKKKSKPAHDLISTLPG</sequence>
<organism evidence="2 3">
    <name type="scientific">Tanacetum coccineum</name>
    <dbReference type="NCBI Taxonomy" id="301880"/>
    <lineage>
        <taxon>Eukaryota</taxon>
        <taxon>Viridiplantae</taxon>
        <taxon>Streptophyta</taxon>
        <taxon>Embryophyta</taxon>
        <taxon>Tracheophyta</taxon>
        <taxon>Spermatophyta</taxon>
        <taxon>Magnoliopsida</taxon>
        <taxon>eudicotyledons</taxon>
        <taxon>Gunneridae</taxon>
        <taxon>Pentapetalae</taxon>
        <taxon>asterids</taxon>
        <taxon>campanulids</taxon>
        <taxon>Asterales</taxon>
        <taxon>Asteraceae</taxon>
        <taxon>Asteroideae</taxon>
        <taxon>Anthemideae</taxon>
        <taxon>Anthemidinae</taxon>
        <taxon>Tanacetum</taxon>
    </lineage>
</organism>
<dbReference type="Proteomes" id="UP001151760">
    <property type="component" value="Unassembled WGS sequence"/>
</dbReference>
<proteinExistence type="predicted"/>
<evidence type="ECO:0000256" key="1">
    <source>
        <dbReference type="SAM" id="MobiDB-lite"/>
    </source>
</evidence>